<feature type="transmembrane region" description="Helical" evidence="1">
    <location>
        <begin position="154"/>
        <end position="177"/>
    </location>
</feature>
<protein>
    <submittedName>
        <fullName evidence="2">Uncharacterized membrane protein HdeD (DUF308 family)</fullName>
    </submittedName>
</protein>
<comment type="caution">
    <text evidence="2">The sequence shown here is derived from an EMBL/GenBank/DDBJ whole genome shotgun (WGS) entry which is preliminary data.</text>
</comment>
<evidence type="ECO:0000313" key="3">
    <source>
        <dbReference type="Proteomes" id="UP000523000"/>
    </source>
</evidence>
<keyword evidence="1" id="KW-1133">Transmembrane helix</keyword>
<dbReference type="EMBL" id="JACHVS010000001">
    <property type="protein sequence ID" value="MBB2994849.1"/>
    <property type="molecule type" value="Genomic_DNA"/>
</dbReference>
<dbReference type="Proteomes" id="UP000523000">
    <property type="component" value="Unassembled WGS sequence"/>
</dbReference>
<sequence length="188" mass="20115">MPELKLSTEISASVWKVVLWRALTAVVFAALTIFWQEPSAAFVAYAVAAVLLVSAKFTWDYARNDSAPAYLKAPMAIECAAWLVAAIIIVLIPQPLVIGIAAAAVFALSGVLDLLLWLRHRSDYLPLKDQLMTGLVQLGIGVSMMFVLSMDAHAIGGVVGGGMVIIGVFLLISALGYRHDAKSTSDSR</sequence>
<dbReference type="RefSeq" id="WP_183510180.1">
    <property type="nucleotide sequence ID" value="NZ_BAABGK010000013.1"/>
</dbReference>
<keyword evidence="3" id="KW-1185">Reference proteome</keyword>
<feature type="transmembrane region" description="Helical" evidence="1">
    <location>
        <begin position="98"/>
        <end position="118"/>
    </location>
</feature>
<reference evidence="2 3" key="1">
    <citation type="submission" date="2020-08" db="EMBL/GenBank/DDBJ databases">
        <title>Sequencing the genomes of 1000 actinobacteria strains.</title>
        <authorList>
            <person name="Klenk H.-P."/>
        </authorList>
    </citation>
    <scope>NUCLEOTIDE SEQUENCE [LARGE SCALE GENOMIC DNA]</scope>
    <source>
        <strain evidence="2 3">DSM 22826</strain>
    </source>
</reference>
<feature type="transmembrane region" description="Helical" evidence="1">
    <location>
        <begin position="41"/>
        <end position="59"/>
    </location>
</feature>
<keyword evidence="1" id="KW-0812">Transmembrane</keyword>
<name>A0A839QFD5_9MICC</name>
<keyword evidence="1" id="KW-0472">Membrane</keyword>
<accession>A0A839QFD5</accession>
<gene>
    <name evidence="2" type="ORF">E9229_001040</name>
</gene>
<feature type="transmembrane region" description="Helical" evidence="1">
    <location>
        <begin position="130"/>
        <end position="148"/>
    </location>
</feature>
<organism evidence="2 3">
    <name type="scientific">Paeniglutamicibacter cryotolerans</name>
    <dbReference type="NCBI Taxonomy" id="670079"/>
    <lineage>
        <taxon>Bacteria</taxon>
        <taxon>Bacillati</taxon>
        <taxon>Actinomycetota</taxon>
        <taxon>Actinomycetes</taxon>
        <taxon>Micrococcales</taxon>
        <taxon>Micrococcaceae</taxon>
        <taxon>Paeniglutamicibacter</taxon>
    </lineage>
</organism>
<evidence type="ECO:0000313" key="2">
    <source>
        <dbReference type="EMBL" id="MBB2994849.1"/>
    </source>
</evidence>
<dbReference type="AlphaFoldDB" id="A0A839QFD5"/>
<proteinExistence type="predicted"/>
<feature type="transmembrane region" description="Helical" evidence="1">
    <location>
        <begin position="71"/>
        <end position="92"/>
    </location>
</feature>
<feature type="transmembrane region" description="Helical" evidence="1">
    <location>
        <begin position="12"/>
        <end position="35"/>
    </location>
</feature>
<evidence type="ECO:0000256" key="1">
    <source>
        <dbReference type="SAM" id="Phobius"/>
    </source>
</evidence>